<evidence type="ECO:0000256" key="2">
    <source>
        <dbReference type="ARBA" id="ARBA00022691"/>
    </source>
</evidence>
<evidence type="ECO:0000256" key="3">
    <source>
        <dbReference type="ARBA" id="ARBA00022723"/>
    </source>
</evidence>
<dbReference type="SFLD" id="SFLDG01123">
    <property type="entry name" value="methyltransferase_(Class_B)"/>
    <property type="match status" value="1"/>
</dbReference>
<dbReference type="SUPFAM" id="SSF102114">
    <property type="entry name" value="Radical SAM enzymes"/>
    <property type="match status" value="1"/>
</dbReference>
<dbReference type="InterPro" id="IPR051198">
    <property type="entry name" value="BchE-like"/>
</dbReference>
<dbReference type="EC" id="2.1.1.308" evidence="8"/>
<dbReference type="GO" id="GO:0051539">
    <property type="term" value="F:4 iron, 4 sulfur cluster binding"/>
    <property type="evidence" value="ECO:0007669"/>
    <property type="project" value="UniProtKB-KW"/>
</dbReference>
<dbReference type="CDD" id="cd01335">
    <property type="entry name" value="Radical_SAM"/>
    <property type="match status" value="1"/>
</dbReference>
<evidence type="ECO:0000259" key="6">
    <source>
        <dbReference type="PROSITE" id="PS51332"/>
    </source>
</evidence>
<keyword evidence="8" id="KW-0808">Transferase</keyword>
<dbReference type="Pfam" id="PF04055">
    <property type="entry name" value="Radical_SAM"/>
    <property type="match status" value="1"/>
</dbReference>
<dbReference type="InterPro" id="IPR006638">
    <property type="entry name" value="Elp3/MiaA/NifB-like_rSAM"/>
</dbReference>
<evidence type="ECO:0000259" key="7">
    <source>
        <dbReference type="PROSITE" id="PS51918"/>
    </source>
</evidence>
<keyword evidence="4" id="KW-0408">Iron</keyword>
<dbReference type="AlphaFoldDB" id="A0A5S9P9T5"/>
<dbReference type="GO" id="GO:0008168">
    <property type="term" value="F:methyltransferase activity"/>
    <property type="evidence" value="ECO:0007669"/>
    <property type="project" value="UniProtKB-KW"/>
</dbReference>
<sequence>MIIFYNAQCAKRGYQRLPAAILQVASFIEGVFDYEIVDGNLNQDTDYAELIIDRFNNQGLKYLACSVMPGPQLVSTVKDLRRIKKACPDLVVIFGGYFPLNHPNVCAYDDDVDYVIAGPGETSFRLLIESLEAGKKPMNIAGVIYAEDDVLITTDANTPTTTDKPRLIENGKANPIKPDDLPRYPYHRLNVSDYIAPTFLGSRTLSHHSSYGCPFLCNFCAVVSLAEGRWFGENGMRLGELAELMVDKWDINALEFHDNNFFTSEKRVRAFCEQLKARNLTLNWWGEGRADTLLKYSDETWALMRDTGLKMVFLGAESGDDETLERMNKGGTQSTEGLLELVEKMRDFGIIPELSFILGNPPTPLKDMKKTIQFIRRIKRINPNAEIIMYRYDPVPIGGEMFDKVSELGFQFPKTLEEWTDDKWRKIQRRTTADVPWLNDKDQKYLSNFQTVLNAYYPTSTARHLPPGSWRYKLLRAVSSLRYHTQIYHSPGELDWLQKRLAYQRPEISGF</sequence>
<feature type="domain" description="B12-binding" evidence="6">
    <location>
        <begin position="1"/>
        <end position="138"/>
    </location>
</feature>
<keyword evidence="5" id="KW-0411">Iron-sulfur</keyword>
<dbReference type="InterPro" id="IPR006158">
    <property type="entry name" value="Cobalamin-bd"/>
</dbReference>
<dbReference type="PROSITE" id="PS51918">
    <property type="entry name" value="RADICAL_SAM"/>
    <property type="match status" value="1"/>
</dbReference>
<dbReference type="Gene3D" id="3.40.50.280">
    <property type="entry name" value="Cobalamin-binding domain"/>
    <property type="match status" value="1"/>
</dbReference>
<dbReference type="SMART" id="SM00729">
    <property type="entry name" value="Elp3"/>
    <property type="match status" value="1"/>
</dbReference>
<dbReference type="OrthoDB" id="9777636at2"/>
<dbReference type="Gene3D" id="3.80.30.20">
    <property type="entry name" value="tm_1862 like domain"/>
    <property type="match status" value="1"/>
</dbReference>
<evidence type="ECO:0000313" key="9">
    <source>
        <dbReference type="Proteomes" id="UP000434580"/>
    </source>
</evidence>
<dbReference type="InterPro" id="IPR007197">
    <property type="entry name" value="rSAM"/>
</dbReference>
<protein>
    <submittedName>
        <fullName evidence="8">2-hydroxyethylphosphonate methyltransferase</fullName>
        <ecNumber evidence="8">2.1.1.308</ecNumber>
    </submittedName>
</protein>
<dbReference type="InterPro" id="IPR058240">
    <property type="entry name" value="rSAM_sf"/>
</dbReference>
<organism evidence="8 9">
    <name type="scientific">BD1-7 clade bacterium</name>
    <dbReference type="NCBI Taxonomy" id="2029982"/>
    <lineage>
        <taxon>Bacteria</taxon>
        <taxon>Pseudomonadati</taxon>
        <taxon>Pseudomonadota</taxon>
        <taxon>Gammaproteobacteria</taxon>
        <taxon>Cellvibrionales</taxon>
        <taxon>Spongiibacteraceae</taxon>
        <taxon>BD1-7 clade</taxon>
    </lineage>
</organism>
<evidence type="ECO:0000256" key="4">
    <source>
        <dbReference type="ARBA" id="ARBA00023004"/>
    </source>
</evidence>
<gene>
    <name evidence="8" type="primary">fom3</name>
    <name evidence="8" type="ORF">DPBNPPHM_03885</name>
</gene>
<name>A0A5S9P9T5_9GAMM</name>
<feature type="domain" description="Radical SAM core" evidence="7">
    <location>
        <begin position="199"/>
        <end position="434"/>
    </location>
</feature>
<evidence type="ECO:0000256" key="1">
    <source>
        <dbReference type="ARBA" id="ARBA00001966"/>
    </source>
</evidence>
<dbReference type="GO" id="GO:0046872">
    <property type="term" value="F:metal ion binding"/>
    <property type="evidence" value="ECO:0007669"/>
    <property type="project" value="UniProtKB-KW"/>
</dbReference>
<accession>A0A5S9P9T5</accession>
<dbReference type="Proteomes" id="UP000434580">
    <property type="component" value="Unassembled WGS sequence"/>
</dbReference>
<dbReference type="PANTHER" id="PTHR43409">
    <property type="entry name" value="ANAEROBIC MAGNESIUM-PROTOPORPHYRIN IX MONOMETHYL ESTER CYCLASE-RELATED"/>
    <property type="match status" value="1"/>
</dbReference>
<dbReference type="InterPro" id="IPR023404">
    <property type="entry name" value="rSAM_horseshoe"/>
</dbReference>
<evidence type="ECO:0000313" key="8">
    <source>
        <dbReference type="EMBL" id="CAA0101271.1"/>
    </source>
</evidence>
<comment type="cofactor">
    <cofactor evidence="1">
        <name>[4Fe-4S] cluster</name>
        <dbReference type="ChEBI" id="CHEBI:49883"/>
    </cofactor>
</comment>
<keyword evidence="2" id="KW-0949">S-adenosyl-L-methionine</keyword>
<keyword evidence="8" id="KW-0489">Methyltransferase</keyword>
<evidence type="ECO:0000256" key="5">
    <source>
        <dbReference type="ARBA" id="ARBA00023014"/>
    </source>
</evidence>
<keyword evidence="3" id="KW-0479">Metal-binding</keyword>
<dbReference type="InterPro" id="IPR034466">
    <property type="entry name" value="Methyltransferase_Class_B"/>
</dbReference>
<reference evidence="8 9" key="1">
    <citation type="submission" date="2019-11" db="EMBL/GenBank/DDBJ databases">
        <authorList>
            <person name="Holert J."/>
        </authorList>
    </citation>
    <scope>NUCLEOTIDE SEQUENCE [LARGE SCALE GENOMIC DNA]</scope>
    <source>
        <strain evidence="8">BC5_2</strain>
    </source>
</reference>
<dbReference type="SFLD" id="SFLDG01082">
    <property type="entry name" value="B12-binding_domain_containing"/>
    <property type="match status" value="1"/>
</dbReference>
<dbReference type="PROSITE" id="PS51332">
    <property type="entry name" value="B12_BINDING"/>
    <property type="match status" value="1"/>
</dbReference>
<dbReference type="GO" id="GO:0031419">
    <property type="term" value="F:cobalamin binding"/>
    <property type="evidence" value="ECO:0007669"/>
    <property type="project" value="InterPro"/>
</dbReference>
<proteinExistence type="predicted"/>
<dbReference type="GO" id="GO:0032259">
    <property type="term" value="P:methylation"/>
    <property type="evidence" value="ECO:0007669"/>
    <property type="project" value="UniProtKB-KW"/>
</dbReference>
<dbReference type="SFLD" id="SFLDS00029">
    <property type="entry name" value="Radical_SAM"/>
    <property type="match status" value="1"/>
</dbReference>
<dbReference type="EMBL" id="CACSII010000009">
    <property type="protein sequence ID" value="CAA0101271.1"/>
    <property type="molecule type" value="Genomic_DNA"/>
</dbReference>